<feature type="transmembrane region" description="Helical" evidence="1">
    <location>
        <begin position="7"/>
        <end position="25"/>
    </location>
</feature>
<keyword evidence="1" id="KW-1133">Transmembrane helix</keyword>
<name>A0A402ALB0_9CHLR</name>
<protein>
    <submittedName>
        <fullName evidence="2">Uncharacterized protein</fullName>
    </submittedName>
</protein>
<feature type="transmembrane region" description="Helical" evidence="1">
    <location>
        <begin position="80"/>
        <end position="100"/>
    </location>
</feature>
<accession>A0A402ALB0</accession>
<reference evidence="3" key="1">
    <citation type="submission" date="2018-12" db="EMBL/GenBank/DDBJ databases">
        <title>Tengunoibacter tsumagoiensis gen. nov., sp. nov., Dictyobacter kobayashii sp. nov., D. alpinus sp. nov., and D. joshuensis sp. nov. and description of Dictyobacteraceae fam. nov. within the order Ktedonobacterales isolated from Tengu-no-mugimeshi.</title>
        <authorList>
            <person name="Wang C.M."/>
            <person name="Zheng Y."/>
            <person name="Sakai Y."/>
            <person name="Toyoda A."/>
            <person name="Minakuchi Y."/>
            <person name="Abe K."/>
            <person name="Yokota A."/>
            <person name="Yabe S."/>
        </authorList>
    </citation>
    <scope>NUCLEOTIDE SEQUENCE [LARGE SCALE GENOMIC DNA]</scope>
    <source>
        <strain evidence="3">Uno11</strain>
    </source>
</reference>
<keyword evidence="1" id="KW-0812">Transmembrane</keyword>
<gene>
    <name evidence="2" type="ORF">KDK_36390</name>
</gene>
<dbReference type="EMBL" id="BIFS01000001">
    <property type="protein sequence ID" value="GCE19839.1"/>
    <property type="molecule type" value="Genomic_DNA"/>
</dbReference>
<proteinExistence type="predicted"/>
<dbReference type="RefSeq" id="WP_218031882.1">
    <property type="nucleotide sequence ID" value="NZ_BIFS01000001.1"/>
</dbReference>
<sequence length="140" mass="14937">MARIANLFAIAIFSLIVISIFNLALDNQIATQHVSAVASHALDAQRSKLAAAEVPASIDAGTRKILQQGIAESFMLSFRVAMLMGAGLAFISSLCAALTVPSRRRKVKAKQEERQCGDNACTLMYAHRSVDTESATAADN</sequence>
<keyword evidence="1" id="KW-0472">Membrane</keyword>
<dbReference type="AlphaFoldDB" id="A0A402ALB0"/>
<evidence type="ECO:0000313" key="3">
    <source>
        <dbReference type="Proteomes" id="UP000287188"/>
    </source>
</evidence>
<dbReference type="Proteomes" id="UP000287188">
    <property type="component" value="Unassembled WGS sequence"/>
</dbReference>
<evidence type="ECO:0000313" key="2">
    <source>
        <dbReference type="EMBL" id="GCE19839.1"/>
    </source>
</evidence>
<comment type="caution">
    <text evidence="2">The sequence shown here is derived from an EMBL/GenBank/DDBJ whole genome shotgun (WGS) entry which is preliminary data.</text>
</comment>
<organism evidence="2 3">
    <name type="scientific">Dictyobacter kobayashii</name>
    <dbReference type="NCBI Taxonomy" id="2014872"/>
    <lineage>
        <taxon>Bacteria</taxon>
        <taxon>Bacillati</taxon>
        <taxon>Chloroflexota</taxon>
        <taxon>Ktedonobacteria</taxon>
        <taxon>Ktedonobacterales</taxon>
        <taxon>Dictyobacteraceae</taxon>
        <taxon>Dictyobacter</taxon>
    </lineage>
</organism>
<evidence type="ECO:0000256" key="1">
    <source>
        <dbReference type="SAM" id="Phobius"/>
    </source>
</evidence>
<keyword evidence="3" id="KW-1185">Reference proteome</keyword>